<protein>
    <submittedName>
        <fullName evidence="5">RlpA-like double-psi beta-barrel domain containing protein</fullName>
    </submittedName>
</protein>
<keyword evidence="6" id="KW-1185">Reference proteome</keyword>
<dbReference type="SUPFAM" id="SSF50685">
    <property type="entry name" value="Barwin-like endoglucanases"/>
    <property type="match status" value="1"/>
</dbReference>
<reference evidence="5" key="1">
    <citation type="journal article" date="2023" name="Science">
        <title>Elucidation of the pathway for biosynthesis of saponin adjuvants from the soapbark tree.</title>
        <authorList>
            <person name="Reed J."/>
            <person name="Orme A."/>
            <person name="El-Demerdash A."/>
            <person name="Owen C."/>
            <person name="Martin L.B.B."/>
            <person name="Misra R.C."/>
            <person name="Kikuchi S."/>
            <person name="Rejzek M."/>
            <person name="Martin A.C."/>
            <person name="Harkess A."/>
            <person name="Leebens-Mack J."/>
            <person name="Louveau T."/>
            <person name="Stephenson M.J."/>
            <person name="Osbourn A."/>
        </authorList>
    </citation>
    <scope>NUCLEOTIDE SEQUENCE</scope>
    <source>
        <strain evidence="5">S10</strain>
    </source>
</reference>
<dbReference type="Pfam" id="PF24300">
    <property type="entry name" value="KWL1"/>
    <property type="match status" value="1"/>
</dbReference>
<name>A0AAD7PNS2_QUISA</name>
<dbReference type="Gene3D" id="2.40.40.10">
    <property type="entry name" value="RlpA-like domain"/>
    <property type="match status" value="1"/>
</dbReference>
<comment type="similarity">
    <text evidence="2">Belongs to the kiwellin family.</text>
</comment>
<comment type="caution">
    <text evidence="5">The sequence shown here is derived from an EMBL/GenBank/DDBJ whole genome shotgun (WGS) entry which is preliminary data.</text>
</comment>
<comment type="subcellular location">
    <subcellularLocation>
        <location evidence="1">Secreted</location>
    </subcellularLocation>
</comment>
<dbReference type="InterPro" id="IPR036908">
    <property type="entry name" value="RlpA-like_sf"/>
</dbReference>
<dbReference type="EMBL" id="JARAOO010000007">
    <property type="protein sequence ID" value="KAJ7962368.1"/>
    <property type="molecule type" value="Genomic_DNA"/>
</dbReference>
<proteinExistence type="inferred from homology"/>
<keyword evidence="3" id="KW-0964">Secreted</keyword>
<organism evidence="5 6">
    <name type="scientific">Quillaja saponaria</name>
    <name type="common">Soap bark tree</name>
    <dbReference type="NCBI Taxonomy" id="32244"/>
    <lineage>
        <taxon>Eukaryota</taxon>
        <taxon>Viridiplantae</taxon>
        <taxon>Streptophyta</taxon>
        <taxon>Embryophyta</taxon>
        <taxon>Tracheophyta</taxon>
        <taxon>Spermatophyta</taxon>
        <taxon>Magnoliopsida</taxon>
        <taxon>eudicotyledons</taxon>
        <taxon>Gunneridae</taxon>
        <taxon>Pentapetalae</taxon>
        <taxon>rosids</taxon>
        <taxon>fabids</taxon>
        <taxon>Fabales</taxon>
        <taxon>Quillajaceae</taxon>
        <taxon>Quillaja</taxon>
    </lineage>
</organism>
<evidence type="ECO:0000313" key="6">
    <source>
        <dbReference type="Proteomes" id="UP001163823"/>
    </source>
</evidence>
<dbReference type="Proteomes" id="UP001163823">
    <property type="component" value="Chromosome 7"/>
</dbReference>
<keyword evidence="4" id="KW-0732">Signal</keyword>
<evidence type="ECO:0000313" key="5">
    <source>
        <dbReference type="EMBL" id="KAJ7962368.1"/>
    </source>
</evidence>
<dbReference type="KEGG" id="qsa:O6P43_017605"/>
<dbReference type="PANTHER" id="PTHR33191">
    <property type="entry name" value="RIPENING-RELATED PROTEIN 2-RELATED"/>
    <property type="match status" value="1"/>
</dbReference>
<gene>
    <name evidence="5" type="ORF">O6P43_017605</name>
</gene>
<accession>A0AAD7PNS2</accession>
<evidence type="ECO:0000256" key="2">
    <source>
        <dbReference type="ARBA" id="ARBA00005592"/>
    </source>
</evidence>
<dbReference type="CDD" id="cd22270">
    <property type="entry name" value="DPBB_kiwellin-like"/>
    <property type="match status" value="1"/>
</dbReference>
<evidence type="ECO:0000256" key="3">
    <source>
        <dbReference type="ARBA" id="ARBA00022525"/>
    </source>
</evidence>
<dbReference type="GO" id="GO:0005576">
    <property type="term" value="C:extracellular region"/>
    <property type="evidence" value="ECO:0007669"/>
    <property type="project" value="UniProtKB-SubCell"/>
</dbReference>
<dbReference type="InterPro" id="IPR039271">
    <property type="entry name" value="Kiwellin-like"/>
</dbReference>
<dbReference type="AlphaFoldDB" id="A0AAD7PNS2"/>
<sequence length="140" mass="15094">MIITLIAAKKANDILLTTYKCSPPVSIRTKATLTINSFEKGGDGGAESECDNKYHSDNTPVVAISTGWFNHKQRCSNNITIYANGRRVNAMVVDECDSTTGCDADHDYQPPCPNNIVDASKAVSLGVSESDWGELSHSLV</sequence>
<evidence type="ECO:0000256" key="4">
    <source>
        <dbReference type="ARBA" id="ARBA00022729"/>
    </source>
</evidence>
<evidence type="ECO:0000256" key="1">
    <source>
        <dbReference type="ARBA" id="ARBA00004613"/>
    </source>
</evidence>
<dbReference type="PANTHER" id="PTHR33191:SF58">
    <property type="entry name" value="RIPENING-RELATED PROTEIN 1"/>
    <property type="match status" value="1"/>
</dbReference>